<organism evidence="1 2">
    <name type="scientific">Bacillus subtilis</name>
    <dbReference type="NCBI Taxonomy" id="1423"/>
    <lineage>
        <taxon>Bacteria</taxon>
        <taxon>Bacillati</taxon>
        <taxon>Bacillota</taxon>
        <taxon>Bacilli</taxon>
        <taxon>Bacillales</taxon>
        <taxon>Bacillaceae</taxon>
        <taxon>Bacillus</taxon>
    </lineage>
</organism>
<dbReference type="EMBL" id="JAGFPW010000023">
    <property type="protein sequence ID" value="MBO3796342.1"/>
    <property type="molecule type" value="Genomic_DNA"/>
</dbReference>
<evidence type="ECO:0000313" key="2">
    <source>
        <dbReference type="Proteomes" id="UP000665181"/>
    </source>
</evidence>
<name>A0A8I1WKE4_BACIU</name>
<reference evidence="1" key="1">
    <citation type="submission" date="2021-03" db="EMBL/GenBank/DDBJ databases">
        <title>Isolation of Bacillus subtilis from fermented food sample.</title>
        <authorList>
            <person name="Lakshmanan V."/>
            <person name="Athira K."/>
            <person name="Rajagopal K."/>
        </authorList>
    </citation>
    <scope>NUCLEOTIDE SEQUENCE</scope>
    <source>
        <strain evidence="1">S1</strain>
    </source>
</reference>
<gene>
    <name evidence="1" type="ORF">J5227_19005</name>
</gene>
<protein>
    <submittedName>
        <fullName evidence="1">Uncharacterized protein</fullName>
    </submittedName>
</protein>
<sequence>MRVINNQNAVCTGDSSRLHPTAIGRIEPPIHWQRTACLSFVLFFHDKIDW</sequence>
<dbReference type="Proteomes" id="UP000665181">
    <property type="component" value="Unassembled WGS sequence"/>
</dbReference>
<proteinExistence type="predicted"/>
<accession>A0A8I1WKE4</accession>
<evidence type="ECO:0000313" key="1">
    <source>
        <dbReference type="EMBL" id="MBO3796342.1"/>
    </source>
</evidence>
<dbReference type="AlphaFoldDB" id="A0A8I1WKE4"/>
<dbReference type="RefSeq" id="WP_153801662.1">
    <property type="nucleotide sequence ID" value="NZ_CAJNPN010000004.1"/>
</dbReference>
<comment type="caution">
    <text evidence="1">The sequence shown here is derived from an EMBL/GenBank/DDBJ whole genome shotgun (WGS) entry which is preliminary data.</text>
</comment>